<dbReference type="Proteomes" id="UP000232003">
    <property type="component" value="Plasmid pNFSY08"/>
</dbReference>
<reference evidence="3 4" key="1">
    <citation type="submission" date="2017-11" db="EMBL/GenBank/DDBJ databases">
        <title>Complete genome of a free-living desiccation-tolerant cyanobacterium and its photosynthetic adaptation to extreme terrestrial habitat.</title>
        <authorList>
            <person name="Shang J."/>
        </authorList>
    </citation>
    <scope>NUCLEOTIDE SEQUENCE [LARGE SCALE GENOMIC DNA]</scope>
    <source>
        <strain evidence="3 4">CCNUN1</strain>
        <plasmid evidence="4">pnfsy08</plasmid>
    </source>
</reference>
<proteinExistence type="predicted"/>
<keyword evidence="2" id="KW-0812">Transmembrane</keyword>
<gene>
    <name evidence="3" type="ORF">COO91_11163</name>
</gene>
<dbReference type="PANTHER" id="PTHR23222:SF0">
    <property type="entry name" value="PROHIBITIN 1"/>
    <property type="match status" value="1"/>
</dbReference>
<dbReference type="PANTHER" id="PTHR23222">
    <property type="entry name" value="PROHIBITIN"/>
    <property type="match status" value="1"/>
</dbReference>
<keyword evidence="2" id="KW-1133">Transmembrane helix</keyword>
<evidence type="ECO:0000256" key="2">
    <source>
        <dbReference type="SAM" id="Phobius"/>
    </source>
</evidence>
<evidence type="ECO:0000313" key="3">
    <source>
        <dbReference type="EMBL" id="AUB44910.1"/>
    </source>
</evidence>
<keyword evidence="3" id="KW-0614">Plasmid</keyword>
<evidence type="ECO:0000256" key="1">
    <source>
        <dbReference type="SAM" id="MobiDB-lite"/>
    </source>
</evidence>
<keyword evidence="4" id="KW-1185">Reference proteome</keyword>
<keyword evidence="2" id="KW-0472">Membrane</keyword>
<keyword evidence="3" id="KW-0645">Protease</keyword>
<evidence type="ECO:0000313" key="4">
    <source>
        <dbReference type="Proteomes" id="UP000232003"/>
    </source>
</evidence>
<dbReference type="AlphaFoldDB" id="A0A2K8TB65"/>
<dbReference type="EMBL" id="CP024793">
    <property type="protein sequence ID" value="AUB44910.1"/>
    <property type="molecule type" value="Genomic_DNA"/>
</dbReference>
<keyword evidence="3" id="KW-0378">Hydrolase</keyword>
<name>A0A2K8TB65_9NOSO</name>
<sequence length="134" mass="13674">MASYNLIVDDVSLVNFAFSPKFSTAIESKQILEQKAKQTEFIAQKATQEVQPEINPAKGQESQTSNSWSLGIFLGILLLILFFIFRGRSGSSYRSSRGSGDGAYSAYSGGDGGGGGGGDGCGGGGDGGGGGCGD</sequence>
<feature type="transmembrane region" description="Helical" evidence="2">
    <location>
        <begin position="68"/>
        <end position="85"/>
    </location>
</feature>
<dbReference type="GO" id="GO:0016020">
    <property type="term" value="C:membrane"/>
    <property type="evidence" value="ECO:0007669"/>
    <property type="project" value="InterPro"/>
</dbReference>
<feature type="region of interest" description="Disordered" evidence="1">
    <location>
        <begin position="90"/>
        <end position="109"/>
    </location>
</feature>
<dbReference type="GO" id="GO:0008233">
    <property type="term" value="F:peptidase activity"/>
    <property type="evidence" value="ECO:0007669"/>
    <property type="project" value="UniProtKB-KW"/>
</dbReference>
<organism evidence="3 4">
    <name type="scientific">Nostoc flagelliforme CCNUN1</name>
    <dbReference type="NCBI Taxonomy" id="2038116"/>
    <lineage>
        <taxon>Bacteria</taxon>
        <taxon>Bacillati</taxon>
        <taxon>Cyanobacteriota</taxon>
        <taxon>Cyanophyceae</taxon>
        <taxon>Nostocales</taxon>
        <taxon>Nostocaceae</taxon>
        <taxon>Nostoc</taxon>
    </lineage>
</organism>
<feature type="compositionally biased region" description="Low complexity" evidence="1">
    <location>
        <begin position="90"/>
        <end position="108"/>
    </location>
</feature>
<dbReference type="GO" id="GO:0006508">
    <property type="term" value="P:proteolysis"/>
    <property type="evidence" value="ECO:0007669"/>
    <property type="project" value="UniProtKB-KW"/>
</dbReference>
<geneLocation type="plasmid" evidence="4">
    <name>pnfsy08</name>
</geneLocation>
<protein>
    <submittedName>
        <fullName evidence="3">Regulator of protease activity HflC, stomatin/prohibitin superfamily</fullName>
    </submittedName>
</protein>
<dbReference type="InterPro" id="IPR000163">
    <property type="entry name" value="Prohibitin"/>
</dbReference>
<dbReference type="PRINTS" id="PR00679">
    <property type="entry name" value="PROHIBITIN"/>
</dbReference>
<accession>A0A2K8TB65</accession>
<feature type="region of interest" description="Disordered" evidence="1">
    <location>
        <begin position="114"/>
        <end position="134"/>
    </location>
</feature>
<dbReference type="KEGG" id="nfl:COO91_11163"/>